<evidence type="ECO:0000256" key="1">
    <source>
        <dbReference type="ARBA" id="ARBA00022676"/>
    </source>
</evidence>
<dbReference type="CDD" id="cd03809">
    <property type="entry name" value="GT4_MtfB-like"/>
    <property type="match status" value="1"/>
</dbReference>
<dbReference type="EC" id="2.4.1.246" evidence="5"/>
<keyword evidence="2 5" id="KW-0808">Transferase</keyword>
<protein>
    <submittedName>
        <fullName evidence="5">Mannosylfructose-phosphate synthase</fullName>
        <ecNumber evidence="5">2.4.1.246</ecNumber>
    </submittedName>
</protein>
<accession>A0A2Z3S3F5</accession>
<keyword evidence="1 5" id="KW-0328">Glycosyltransferase</keyword>
<proteinExistence type="predicted"/>
<dbReference type="SUPFAM" id="SSF53756">
    <property type="entry name" value="UDP-Glycosyltransferase/glycogen phosphorylase"/>
    <property type="match status" value="1"/>
</dbReference>
<dbReference type="PANTHER" id="PTHR46401">
    <property type="entry name" value="GLYCOSYLTRANSFERASE WBBK-RELATED"/>
    <property type="match status" value="1"/>
</dbReference>
<dbReference type="Pfam" id="PF00534">
    <property type="entry name" value="Glycos_transf_1"/>
    <property type="match status" value="1"/>
</dbReference>
<feature type="domain" description="Glycosyl transferase family 1" evidence="3">
    <location>
        <begin position="192"/>
        <end position="330"/>
    </location>
</feature>
<dbReference type="Proteomes" id="UP000246894">
    <property type="component" value="Chromosome"/>
</dbReference>
<dbReference type="KEGG" id="aum:AURMO_00885"/>
<dbReference type="Gene3D" id="3.40.50.2000">
    <property type="entry name" value="Glycogen Phosphorylase B"/>
    <property type="match status" value="2"/>
</dbReference>
<evidence type="ECO:0000259" key="3">
    <source>
        <dbReference type="Pfam" id="PF00534"/>
    </source>
</evidence>
<dbReference type="PANTHER" id="PTHR46401:SF2">
    <property type="entry name" value="GLYCOSYLTRANSFERASE WBBK-RELATED"/>
    <property type="match status" value="1"/>
</dbReference>
<organism evidence="5 6">
    <name type="scientific">Aurantimicrobium photophilum</name>
    <dbReference type="NCBI Taxonomy" id="1987356"/>
    <lineage>
        <taxon>Bacteria</taxon>
        <taxon>Bacillati</taxon>
        <taxon>Actinomycetota</taxon>
        <taxon>Actinomycetes</taxon>
        <taxon>Micrococcales</taxon>
        <taxon>Microbacteriaceae</taxon>
        <taxon>Aurantimicrobium</taxon>
    </lineage>
</organism>
<dbReference type="EMBL" id="CP023994">
    <property type="protein sequence ID" value="AWR21488.1"/>
    <property type="molecule type" value="Genomic_DNA"/>
</dbReference>
<dbReference type="InterPro" id="IPR001296">
    <property type="entry name" value="Glyco_trans_1"/>
</dbReference>
<feature type="domain" description="Glycosyltransferase subfamily 4-like N-terminal" evidence="4">
    <location>
        <begin position="72"/>
        <end position="176"/>
    </location>
</feature>
<gene>
    <name evidence="5" type="ORF">AURMO_00885</name>
</gene>
<evidence type="ECO:0000259" key="4">
    <source>
        <dbReference type="Pfam" id="PF13439"/>
    </source>
</evidence>
<dbReference type="RefSeq" id="WP_110233397.1">
    <property type="nucleotide sequence ID" value="NZ_CP023994.1"/>
</dbReference>
<dbReference type="InterPro" id="IPR028098">
    <property type="entry name" value="Glyco_trans_4-like_N"/>
</dbReference>
<evidence type="ECO:0000313" key="6">
    <source>
        <dbReference type="Proteomes" id="UP000246894"/>
    </source>
</evidence>
<dbReference type="GO" id="GO:0103011">
    <property type="term" value="F:mannosylfructose-phosphate synthase activity"/>
    <property type="evidence" value="ECO:0007669"/>
    <property type="project" value="UniProtKB-EC"/>
</dbReference>
<sequence>MKIAFDCRYVRTDHHDGISRFSARLVEQLAPLAAQRGDELIMLISDEKQLGMLPELSYELISSPTSPREPFVATQINKLSPDIVFSPMQTIGARGRRYKLVLTVHDLIYYSHPTPPRQFSWPIRLMWRLYHTAWWPQKMLLAHSDAVVAVSETTKKLIHDHKLTTKPVFVVHNAADQPQSDIVVNPAASRIKSLVYMGSFMPYKNVETLVKAVALLPDFTLHLTSQISEQDRQRLSALAPEAKIHFHNGTTDEDYFDLLTHATALVSASKDEGFGIPLVEAMSLGTPVVVSDIPIFHEIGGEAALFANVKDPQAFADAITSLTHEATWTEVSELCKKQASLFSWKKSAADLLDVLVKVSRS</sequence>
<reference evidence="5 6" key="1">
    <citation type="submission" date="2017-10" db="EMBL/GenBank/DDBJ databases">
        <title>Genome of an Actinobacterium that displays light-enhanced growth.</title>
        <authorList>
            <person name="Maresca J.A."/>
            <person name="Hempel P."/>
            <person name="Shevchenko O."/>
            <person name="Miller K.J."/>
            <person name="Hahn M.W."/>
        </authorList>
    </citation>
    <scope>NUCLEOTIDE SEQUENCE [LARGE SCALE GENOMIC DNA]</scope>
    <source>
        <strain evidence="5 6">MWH-Mo1</strain>
    </source>
</reference>
<name>A0A2Z3S3F5_9MICO</name>
<keyword evidence="6" id="KW-1185">Reference proteome</keyword>
<dbReference type="AlphaFoldDB" id="A0A2Z3S3F5"/>
<dbReference type="OrthoDB" id="9801609at2"/>
<evidence type="ECO:0000313" key="5">
    <source>
        <dbReference type="EMBL" id="AWR21488.1"/>
    </source>
</evidence>
<dbReference type="Pfam" id="PF13439">
    <property type="entry name" value="Glyco_transf_4"/>
    <property type="match status" value="1"/>
</dbReference>
<evidence type="ECO:0000256" key="2">
    <source>
        <dbReference type="ARBA" id="ARBA00022679"/>
    </source>
</evidence>